<dbReference type="InterPro" id="IPR011260">
    <property type="entry name" value="RNAP_asu_C"/>
</dbReference>
<dbReference type="InterPro" id="IPR011773">
    <property type="entry name" value="DNA-dir_RpoA"/>
</dbReference>
<reference evidence="13" key="2">
    <citation type="journal article" date="2021" name="PeerJ">
        <title>Extensive microbial diversity within the chicken gut microbiome revealed by metagenomics and culture.</title>
        <authorList>
            <person name="Gilroy R."/>
            <person name="Ravi A."/>
            <person name="Getino M."/>
            <person name="Pursley I."/>
            <person name="Horton D.L."/>
            <person name="Alikhan N.F."/>
            <person name="Baker D."/>
            <person name="Gharbi K."/>
            <person name="Hall N."/>
            <person name="Watson M."/>
            <person name="Adriaenssens E.M."/>
            <person name="Foster-Nyarko E."/>
            <person name="Jarju S."/>
            <person name="Secka A."/>
            <person name="Antonio M."/>
            <person name="Oren A."/>
            <person name="Chaudhuri R.R."/>
            <person name="La Ragione R."/>
            <person name="Hildebrand F."/>
            <person name="Pallen M.J."/>
        </authorList>
    </citation>
    <scope>NUCLEOTIDE SEQUENCE</scope>
    <source>
        <strain evidence="13">CHK152-2871</strain>
    </source>
</reference>
<evidence type="ECO:0000256" key="11">
    <source>
        <dbReference type="HAMAP-Rule" id="MF_00059"/>
    </source>
</evidence>
<dbReference type="GO" id="GO:0003677">
    <property type="term" value="F:DNA binding"/>
    <property type="evidence" value="ECO:0007669"/>
    <property type="project" value="UniProtKB-UniRule"/>
</dbReference>
<dbReference type="CDD" id="cd06928">
    <property type="entry name" value="RNAP_alpha_NTD"/>
    <property type="match status" value="1"/>
</dbReference>
<dbReference type="HAMAP" id="MF_00059">
    <property type="entry name" value="RNApol_bact_RpoA"/>
    <property type="match status" value="1"/>
</dbReference>
<evidence type="ECO:0000256" key="7">
    <source>
        <dbReference type="ARBA" id="ARBA00023163"/>
    </source>
</evidence>
<keyword evidence="4 11" id="KW-0240">DNA-directed RNA polymerase</keyword>
<evidence type="ECO:0000313" key="13">
    <source>
        <dbReference type="EMBL" id="HIS73658.1"/>
    </source>
</evidence>
<dbReference type="InterPro" id="IPR011262">
    <property type="entry name" value="DNA-dir_RNA_pol_insert"/>
</dbReference>
<dbReference type="EC" id="2.7.7.6" evidence="2 11"/>
<dbReference type="Pfam" id="PF01000">
    <property type="entry name" value="RNA_pol_A_bac"/>
    <property type="match status" value="1"/>
</dbReference>
<keyword evidence="7 11" id="KW-0804">Transcription</keyword>
<dbReference type="GO" id="GO:0003899">
    <property type="term" value="F:DNA-directed RNA polymerase activity"/>
    <property type="evidence" value="ECO:0007669"/>
    <property type="project" value="UniProtKB-UniRule"/>
</dbReference>
<evidence type="ECO:0000256" key="2">
    <source>
        <dbReference type="ARBA" id="ARBA00012418"/>
    </source>
</evidence>
<evidence type="ECO:0000313" key="14">
    <source>
        <dbReference type="Proteomes" id="UP000886865"/>
    </source>
</evidence>
<evidence type="ECO:0000256" key="8">
    <source>
        <dbReference type="ARBA" id="ARBA00032524"/>
    </source>
</evidence>
<dbReference type="SUPFAM" id="SSF55257">
    <property type="entry name" value="RBP11-like subunits of RNA polymerase"/>
    <property type="match status" value="1"/>
</dbReference>
<dbReference type="InterPro" id="IPR011263">
    <property type="entry name" value="DNA-dir_RNA_pol_RpoA/D/Rpb3"/>
</dbReference>
<feature type="region of interest" description="Alpha N-terminal domain (alpha-NTD)" evidence="11">
    <location>
        <begin position="1"/>
        <end position="236"/>
    </location>
</feature>
<sequence length="325" mass="35431">MELKIKNVNTTTSSDGSQYGKFVIEPLERGYGATIGNSLRRVLLSSLEGAAVTSVRIEGITHEYTSIPGAVEDVIDIMLNLKGLVVKTESRDVQHLRLDVTRSGPVLASDIELPAGVKIVNPDCLICTLAEGGSIHADIVVEVGKGYVTQDVLKEQKNGMPIDMLPIDAAFMPIKRVSYVVEPARVGENLDYDKLTLEIWSNGSIDVTQALSKGANLLIEHFSQIAAITGTPVSVRVEEEAKVETVQDDTPAFTIEDLELSVRAYNCLKRASINSMAELLKKSEHDLLNIKNFGKKSSDEVIEKLHQLGLDLQPNPEGVDDLELI</sequence>
<comment type="function">
    <text evidence="11">DNA-dependent RNA polymerase catalyzes the transcription of DNA into RNA using the four ribonucleoside triphosphates as substrates.</text>
</comment>
<dbReference type="Gene3D" id="1.10.150.20">
    <property type="entry name" value="5' to 3' exonuclease, C-terminal subdomain"/>
    <property type="match status" value="1"/>
</dbReference>
<keyword evidence="5 11" id="KW-0808">Transferase</keyword>
<dbReference type="NCBIfam" id="NF003516">
    <property type="entry name" value="PRK05182.2-2"/>
    <property type="match status" value="1"/>
</dbReference>
<feature type="region of interest" description="Alpha C-terminal domain (alpha-CTD)" evidence="11">
    <location>
        <begin position="247"/>
        <end position="325"/>
    </location>
</feature>
<dbReference type="Pfam" id="PF03118">
    <property type="entry name" value="RNA_pol_A_CTD"/>
    <property type="match status" value="1"/>
</dbReference>
<comment type="domain">
    <text evidence="11">The N-terminal domain is essential for RNAP assembly and basal transcription, whereas the C-terminal domain is involved in interaction with transcriptional regulators and with upstream promoter elements.</text>
</comment>
<evidence type="ECO:0000256" key="10">
    <source>
        <dbReference type="ARBA" id="ARBA00048552"/>
    </source>
</evidence>
<dbReference type="SUPFAM" id="SSF47789">
    <property type="entry name" value="C-terminal domain of RNA polymerase alpha subunit"/>
    <property type="match status" value="1"/>
</dbReference>
<comment type="similarity">
    <text evidence="1 11">Belongs to the RNA polymerase alpha chain family.</text>
</comment>
<dbReference type="Proteomes" id="UP000886865">
    <property type="component" value="Unassembled WGS sequence"/>
</dbReference>
<dbReference type="SUPFAM" id="SSF56553">
    <property type="entry name" value="Insert subdomain of RNA polymerase alpha subunit"/>
    <property type="match status" value="1"/>
</dbReference>
<reference evidence="13" key="1">
    <citation type="submission" date="2020-10" db="EMBL/GenBank/DDBJ databases">
        <authorList>
            <person name="Gilroy R."/>
        </authorList>
    </citation>
    <scope>NUCLEOTIDE SEQUENCE</scope>
    <source>
        <strain evidence="13">CHK152-2871</strain>
    </source>
</reference>
<evidence type="ECO:0000259" key="12">
    <source>
        <dbReference type="SMART" id="SM00662"/>
    </source>
</evidence>
<dbReference type="FunFam" id="2.170.120.12:FF:000001">
    <property type="entry name" value="DNA-directed RNA polymerase subunit alpha"/>
    <property type="match status" value="1"/>
</dbReference>
<dbReference type="InterPro" id="IPR036643">
    <property type="entry name" value="RNApol_insert_sf"/>
</dbReference>
<dbReference type="NCBIfam" id="TIGR02027">
    <property type="entry name" value="rpoA"/>
    <property type="match status" value="1"/>
</dbReference>
<dbReference type="NCBIfam" id="NF003519">
    <property type="entry name" value="PRK05182.2-5"/>
    <property type="match status" value="1"/>
</dbReference>
<dbReference type="InterPro" id="IPR036603">
    <property type="entry name" value="RBP11-like"/>
</dbReference>
<evidence type="ECO:0000256" key="4">
    <source>
        <dbReference type="ARBA" id="ARBA00022478"/>
    </source>
</evidence>
<comment type="catalytic activity">
    <reaction evidence="10 11">
        <text>RNA(n) + a ribonucleoside 5'-triphosphate = RNA(n+1) + diphosphate</text>
        <dbReference type="Rhea" id="RHEA:21248"/>
        <dbReference type="Rhea" id="RHEA-COMP:14527"/>
        <dbReference type="Rhea" id="RHEA-COMP:17342"/>
        <dbReference type="ChEBI" id="CHEBI:33019"/>
        <dbReference type="ChEBI" id="CHEBI:61557"/>
        <dbReference type="ChEBI" id="CHEBI:140395"/>
        <dbReference type="EC" id="2.7.7.6"/>
    </reaction>
</comment>
<dbReference type="GO" id="GO:0006351">
    <property type="term" value="P:DNA-templated transcription"/>
    <property type="evidence" value="ECO:0007669"/>
    <property type="project" value="UniProtKB-UniRule"/>
</dbReference>
<dbReference type="AlphaFoldDB" id="A0A9D1JY43"/>
<evidence type="ECO:0000256" key="6">
    <source>
        <dbReference type="ARBA" id="ARBA00022695"/>
    </source>
</evidence>
<organism evidence="13 14">
    <name type="scientific">Candidatus Galligastranaerophilus intestinavium</name>
    <dbReference type="NCBI Taxonomy" id="2840836"/>
    <lineage>
        <taxon>Bacteria</taxon>
        <taxon>Candidatus Galligastranaerophilus</taxon>
    </lineage>
</organism>
<name>A0A9D1JY43_9BACT</name>
<feature type="domain" description="DNA-directed RNA polymerase RpoA/D/Rpb3-type" evidence="12">
    <location>
        <begin position="19"/>
        <end position="228"/>
    </location>
</feature>
<proteinExistence type="inferred from homology"/>
<evidence type="ECO:0000256" key="3">
    <source>
        <dbReference type="ARBA" id="ARBA00015972"/>
    </source>
</evidence>
<comment type="caution">
    <text evidence="13">The sequence shown here is derived from an EMBL/GenBank/DDBJ whole genome shotgun (WGS) entry which is preliminary data.</text>
</comment>
<dbReference type="Gene3D" id="2.170.120.12">
    <property type="entry name" value="DNA-directed RNA polymerase, insert domain"/>
    <property type="match status" value="1"/>
</dbReference>
<keyword evidence="6 11" id="KW-0548">Nucleotidyltransferase</keyword>
<dbReference type="SMART" id="SM00662">
    <property type="entry name" value="RPOLD"/>
    <property type="match status" value="1"/>
</dbReference>
<gene>
    <name evidence="11" type="primary">rpoA</name>
    <name evidence="13" type="ORF">IAA86_01395</name>
</gene>
<protein>
    <recommendedName>
        <fullName evidence="3 11">DNA-directed RNA polymerase subunit alpha</fullName>
        <shortName evidence="11">RNAP subunit alpha</shortName>
        <ecNumber evidence="2 11">2.7.7.6</ecNumber>
    </recommendedName>
    <alternativeName>
        <fullName evidence="9 11">RNA polymerase subunit alpha</fullName>
    </alternativeName>
    <alternativeName>
        <fullName evidence="8 11">Transcriptase subunit alpha</fullName>
    </alternativeName>
</protein>
<dbReference type="Gene3D" id="3.30.1360.10">
    <property type="entry name" value="RNA polymerase, RBP11-like subunit"/>
    <property type="match status" value="1"/>
</dbReference>
<dbReference type="Pfam" id="PF01193">
    <property type="entry name" value="RNA_pol_L"/>
    <property type="match status" value="1"/>
</dbReference>
<evidence type="ECO:0000256" key="1">
    <source>
        <dbReference type="ARBA" id="ARBA00007123"/>
    </source>
</evidence>
<dbReference type="GO" id="GO:0046983">
    <property type="term" value="F:protein dimerization activity"/>
    <property type="evidence" value="ECO:0007669"/>
    <property type="project" value="InterPro"/>
</dbReference>
<evidence type="ECO:0000256" key="5">
    <source>
        <dbReference type="ARBA" id="ARBA00022679"/>
    </source>
</evidence>
<accession>A0A9D1JY43</accession>
<dbReference type="GO" id="GO:0005737">
    <property type="term" value="C:cytoplasm"/>
    <property type="evidence" value="ECO:0007669"/>
    <property type="project" value="UniProtKB-ARBA"/>
</dbReference>
<dbReference type="NCBIfam" id="NF003513">
    <property type="entry name" value="PRK05182.1-2"/>
    <property type="match status" value="1"/>
</dbReference>
<dbReference type="EMBL" id="DVJQ01000012">
    <property type="protein sequence ID" value="HIS73658.1"/>
    <property type="molecule type" value="Genomic_DNA"/>
</dbReference>
<dbReference type="GO" id="GO:0000428">
    <property type="term" value="C:DNA-directed RNA polymerase complex"/>
    <property type="evidence" value="ECO:0007669"/>
    <property type="project" value="UniProtKB-KW"/>
</dbReference>
<evidence type="ECO:0000256" key="9">
    <source>
        <dbReference type="ARBA" id="ARBA00033070"/>
    </source>
</evidence>
<comment type="subunit">
    <text evidence="11">Homodimer. The RNAP catalytic core consists of 2 alpha, 1 beta, 1 beta' and 1 omega subunit. When a sigma factor is associated with the core the holoenzyme is formed, which can initiate transcription.</text>
</comment>